<feature type="signal peptide" evidence="1">
    <location>
        <begin position="1"/>
        <end position="22"/>
    </location>
</feature>
<evidence type="ECO:0000256" key="1">
    <source>
        <dbReference type="SAM" id="SignalP"/>
    </source>
</evidence>
<gene>
    <name evidence="2" type="ORF">JDO7802_01418</name>
</gene>
<dbReference type="AlphaFoldDB" id="A0A0M6YIA6"/>
<dbReference type="OrthoDB" id="7876889at2"/>
<dbReference type="EMBL" id="CXSU01000011">
    <property type="protein sequence ID" value="CTQ49405.1"/>
    <property type="molecule type" value="Genomic_DNA"/>
</dbReference>
<protein>
    <submittedName>
        <fullName evidence="2">Uncharacterized protein</fullName>
    </submittedName>
</protein>
<reference evidence="2 3" key="1">
    <citation type="submission" date="2015-07" db="EMBL/GenBank/DDBJ databases">
        <authorList>
            <person name="Noorani M."/>
        </authorList>
    </citation>
    <scope>NUCLEOTIDE SEQUENCE [LARGE SCALE GENOMIC DNA]</scope>
    <source>
        <strain evidence="2 3">CECT 7802</strain>
    </source>
</reference>
<keyword evidence="1" id="KW-0732">Signal</keyword>
<dbReference type="PANTHER" id="PTHR36505">
    <property type="entry name" value="BLR1072 PROTEIN"/>
    <property type="match status" value="1"/>
</dbReference>
<name>A0A0M6YIA6_9RHOB</name>
<dbReference type="RefSeq" id="WP_055083974.1">
    <property type="nucleotide sequence ID" value="NZ_CXSU01000011.1"/>
</dbReference>
<accession>A0A0M6YIA6</accession>
<sequence>MTHRALLAATAIALAGTTAAFADAHTDSPFSITTIEYGERYLASTLIGESVHVADTEIMPGVALAAGTVDEWDDIGEIGDLIVGVDGTLQAVVLDIGGFLGIGERQVAIDWSALRPVYEEDNLEEYFLGLNVTQEQLEAAPELERTDADG</sequence>
<evidence type="ECO:0000313" key="2">
    <source>
        <dbReference type="EMBL" id="CTQ49405.1"/>
    </source>
</evidence>
<dbReference type="Proteomes" id="UP000049222">
    <property type="component" value="Unassembled WGS sequence"/>
</dbReference>
<dbReference type="STRING" id="420998.JDO7802_01418"/>
<keyword evidence="3" id="KW-1185">Reference proteome</keyword>
<proteinExistence type="predicted"/>
<dbReference type="Gene3D" id="2.30.30.240">
    <property type="entry name" value="PRC-barrel domain"/>
    <property type="match status" value="1"/>
</dbReference>
<dbReference type="InterPro" id="IPR011033">
    <property type="entry name" value="PRC_barrel-like_sf"/>
</dbReference>
<organism evidence="2 3">
    <name type="scientific">Jannaschia donghaensis</name>
    <dbReference type="NCBI Taxonomy" id="420998"/>
    <lineage>
        <taxon>Bacteria</taxon>
        <taxon>Pseudomonadati</taxon>
        <taxon>Pseudomonadota</taxon>
        <taxon>Alphaproteobacteria</taxon>
        <taxon>Rhodobacterales</taxon>
        <taxon>Roseobacteraceae</taxon>
        <taxon>Jannaschia</taxon>
    </lineage>
</organism>
<dbReference type="PANTHER" id="PTHR36505:SF1">
    <property type="entry name" value="BLR1072 PROTEIN"/>
    <property type="match status" value="1"/>
</dbReference>
<feature type="chain" id="PRO_5005808081" evidence="1">
    <location>
        <begin position="23"/>
        <end position="150"/>
    </location>
</feature>
<evidence type="ECO:0000313" key="3">
    <source>
        <dbReference type="Proteomes" id="UP000049222"/>
    </source>
</evidence>
<dbReference type="SUPFAM" id="SSF50346">
    <property type="entry name" value="PRC-barrel domain"/>
    <property type="match status" value="1"/>
</dbReference>